<dbReference type="GO" id="GO:0030655">
    <property type="term" value="P:beta-lactam antibiotic catabolic process"/>
    <property type="evidence" value="ECO:0007669"/>
    <property type="project" value="InterPro"/>
</dbReference>
<feature type="domain" description="Beta-lactamase class A catalytic" evidence="2">
    <location>
        <begin position="2"/>
        <end position="174"/>
    </location>
</feature>
<comment type="caution">
    <text evidence="3">The sequence shown here is derived from an EMBL/GenBank/DDBJ whole genome shotgun (WGS) entry which is preliminary data.</text>
</comment>
<dbReference type="EMBL" id="AMCI01003154">
    <property type="protein sequence ID" value="EJX00962.1"/>
    <property type="molecule type" value="Genomic_DNA"/>
</dbReference>
<organism evidence="3">
    <name type="scientific">gut metagenome</name>
    <dbReference type="NCBI Taxonomy" id="749906"/>
    <lineage>
        <taxon>unclassified sequences</taxon>
        <taxon>metagenomes</taxon>
        <taxon>organismal metagenomes</taxon>
    </lineage>
</organism>
<dbReference type="SUPFAM" id="SSF56601">
    <property type="entry name" value="beta-lactamase/transpeptidase-like"/>
    <property type="match status" value="1"/>
</dbReference>
<name>J9G138_9ZZZZ</name>
<protein>
    <submittedName>
        <fullName evidence="3">Peptidase family S11</fullName>
    </submittedName>
</protein>
<evidence type="ECO:0000256" key="1">
    <source>
        <dbReference type="SAM" id="MobiDB-lite"/>
    </source>
</evidence>
<dbReference type="InterPro" id="IPR012338">
    <property type="entry name" value="Beta-lactam/transpept-like"/>
</dbReference>
<gene>
    <name evidence="3" type="ORF">EVA_10933</name>
</gene>
<dbReference type="AlphaFoldDB" id="J9G138"/>
<dbReference type="InterPro" id="IPR045155">
    <property type="entry name" value="Beta-lactam_cat"/>
</dbReference>
<sequence length="279" mass="31592">MISGSMFKVPLNMLFTEKVGKGELAMDDLIGGYRYSELLKGSIVHSNNDYAKILWNEAGRWIENENTVYHRYRELIAPYMGEDPENVDEKYYENNFFTPRQMINCLKLLAENPDRFPGLIENMQLAEPHKYFKRDEQRFDMAHKYGYLTKGSTLYLCDCAIAYTDDPIVFVMFTDGVDSAYSVMADYATMMCDYTQYNTAQRLEAEKKAKAEEEAKALANAENQHEDKEEAAKSMNDKLSGESLVNAGADMALSAGSGNSVGAWLHSVLYSCNSGYLSQ</sequence>
<dbReference type="Pfam" id="PF13354">
    <property type="entry name" value="Beta-lactamase2"/>
    <property type="match status" value="1"/>
</dbReference>
<accession>J9G138</accession>
<reference evidence="3" key="1">
    <citation type="journal article" date="2012" name="PLoS ONE">
        <title>Gene sets for utilization of primary and secondary nutrition supplies in the distal gut of endangered iberian lynx.</title>
        <authorList>
            <person name="Alcaide M."/>
            <person name="Messina E."/>
            <person name="Richter M."/>
            <person name="Bargiela R."/>
            <person name="Peplies J."/>
            <person name="Huws S.A."/>
            <person name="Newbold C.J."/>
            <person name="Golyshin P.N."/>
            <person name="Simon M.A."/>
            <person name="Lopez G."/>
            <person name="Yakimov M.M."/>
            <person name="Ferrer M."/>
        </authorList>
    </citation>
    <scope>NUCLEOTIDE SEQUENCE</scope>
</reference>
<dbReference type="GO" id="GO:0008800">
    <property type="term" value="F:beta-lactamase activity"/>
    <property type="evidence" value="ECO:0007669"/>
    <property type="project" value="InterPro"/>
</dbReference>
<evidence type="ECO:0000313" key="3">
    <source>
        <dbReference type="EMBL" id="EJX00962.1"/>
    </source>
</evidence>
<dbReference type="Gene3D" id="3.40.710.10">
    <property type="entry name" value="DD-peptidase/beta-lactamase superfamily"/>
    <property type="match status" value="1"/>
</dbReference>
<evidence type="ECO:0000259" key="2">
    <source>
        <dbReference type="Pfam" id="PF13354"/>
    </source>
</evidence>
<feature type="compositionally biased region" description="Basic and acidic residues" evidence="1">
    <location>
        <begin position="223"/>
        <end position="236"/>
    </location>
</feature>
<proteinExistence type="predicted"/>
<feature type="region of interest" description="Disordered" evidence="1">
    <location>
        <begin position="214"/>
        <end position="236"/>
    </location>
</feature>